<dbReference type="GO" id="GO:0031965">
    <property type="term" value="C:nuclear membrane"/>
    <property type="evidence" value="ECO:0007669"/>
    <property type="project" value="UniProtKB-SubCell"/>
</dbReference>
<comment type="subcellular location">
    <subcellularLocation>
        <location evidence="2">Endomembrane system</location>
        <topology evidence="2">Multi-pass membrane protein</topology>
    </subcellularLocation>
    <subcellularLocation>
        <location evidence="1">Nucleus membrane</location>
    </subcellularLocation>
</comment>
<evidence type="ECO:0000313" key="12">
    <source>
        <dbReference type="EMBL" id="KAF8404210.1"/>
    </source>
</evidence>
<evidence type="ECO:0000256" key="1">
    <source>
        <dbReference type="ARBA" id="ARBA00004126"/>
    </source>
</evidence>
<dbReference type="AlphaFoldDB" id="A0A834ZCE3"/>
<reference evidence="12 13" key="1">
    <citation type="submission" date="2020-04" db="EMBL/GenBank/DDBJ databases">
        <title>Plant Genome Project.</title>
        <authorList>
            <person name="Zhang R.-G."/>
        </authorList>
    </citation>
    <scope>NUCLEOTIDE SEQUENCE [LARGE SCALE GENOMIC DNA]</scope>
    <source>
        <strain evidence="12">YNK0</strain>
        <tissue evidence="12">Leaf</tissue>
    </source>
</reference>
<evidence type="ECO:0000256" key="5">
    <source>
        <dbReference type="ARBA" id="ARBA00022692"/>
    </source>
</evidence>
<accession>A0A834ZCE3</accession>
<evidence type="ECO:0000256" key="2">
    <source>
        <dbReference type="ARBA" id="ARBA00004127"/>
    </source>
</evidence>
<dbReference type="PANTHER" id="PTHR22593">
    <property type="entry name" value="TRANSMEMBRANE PROTEIN 18"/>
    <property type="match status" value="1"/>
</dbReference>
<organism evidence="12 13">
    <name type="scientific">Tetracentron sinense</name>
    <name type="common">Spur-leaf</name>
    <dbReference type="NCBI Taxonomy" id="13715"/>
    <lineage>
        <taxon>Eukaryota</taxon>
        <taxon>Viridiplantae</taxon>
        <taxon>Streptophyta</taxon>
        <taxon>Embryophyta</taxon>
        <taxon>Tracheophyta</taxon>
        <taxon>Spermatophyta</taxon>
        <taxon>Magnoliopsida</taxon>
        <taxon>Trochodendrales</taxon>
        <taxon>Trochodendraceae</taxon>
        <taxon>Tetracentron</taxon>
    </lineage>
</organism>
<dbReference type="GO" id="GO:0003677">
    <property type="term" value="F:DNA binding"/>
    <property type="evidence" value="ECO:0007669"/>
    <property type="project" value="UniProtKB-KW"/>
</dbReference>
<evidence type="ECO:0000256" key="7">
    <source>
        <dbReference type="ARBA" id="ARBA00023054"/>
    </source>
</evidence>
<dbReference type="Proteomes" id="UP000655225">
    <property type="component" value="Unassembled WGS sequence"/>
</dbReference>
<proteinExistence type="inferred from homology"/>
<evidence type="ECO:0000256" key="10">
    <source>
        <dbReference type="ARBA" id="ARBA00023242"/>
    </source>
</evidence>
<keyword evidence="7" id="KW-0175">Coiled coil</keyword>
<comment type="similarity">
    <text evidence="3">Belongs to the TMEM18 family.</text>
</comment>
<keyword evidence="6 11" id="KW-1133">Transmembrane helix</keyword>
<evidence type="ECO:0000256" key="8">
    <source>
        <dbReference type="ARBA" id="ARBA00023125"/>
    </source>
</evidence>
<keyword evidence="5 11" id="KW-0812">Transmembrane</keyword>
<dbReference type="PANTHER" id="PTHR22593:SF2">
    <property type="entry name" value="TRANSMEMBRANE PROTEIN 18"/>
    <property type="match status" value="1"/>
</dbReference>
<name>A0A834ZCE3_TETSI</name>
<evidence type="ECO:0000256" key="4">
    <source>
        <dbReference type="ARBA" id="ARBA00014253"/>
    </source>
</evidence>
<dbReference type="EMBL" id="JABCRI010000006">
    <property type="protein sequence ID" value="KAF8404210.1"/>
    <property type="molecule type" value="Genomic_DNA"/>
</dbReference>
<comment type="caution">
    <text evidence="12">The sequence shown here is derived from an EMBL/GenBank/DDBJ whole genome shotgun (WGS) entry which is preliminary data.</text>
</comment>
<keyword evidence="10" id="KW-0539">Nucleus</keyword>
<evidence type="ECO:0000313" key="13">
    <source>
        <dbReference type="Proteomes" id="UP000655225"/>
    </source>
</evidence>
<protein>
    <recommendedName>
        <fullName evidence="4">Transmembrane protein 18</fullName>
    </recommendedName>
</protein>
<keyword evidence="13" id="KW-1185">Reference proteome</keyword>
<sequence length="349" mass="39566">MNEHMDQMTDLIERFTAELRTGFQPAYENFLGFFHAIDWKEPWLVCLLLFHIALLLIIIISRKNINFQMCLFLLSCRREVELIKPTSESTLEQKSQYERLVSLKFDVYGSVGEHITKMFDMLAQLKGMDMKISEVTGVYLAERINSFLGNNWKSFASQNYFDPHGVFLSVVALSSELNILLFPFADKHPFLFMPTNDQTMGILSYGSGFKNDALESVCHQTRPIGLKYANPNRNKWVMLLLKNLDLLVDYTLQDPGSTGCAYIKGTSSALICLHTGYFNTKIYSEPQANGKGWATAGCAAAQMWWRLCHVTENFSAQSHVKVDAGFIVEPTPRLGDNATTPDVAHPFSR</sequence>
<dbReference type="InterPro" id="IPR026721">
    <property type="entry name" value="TMEM18"/>
</dbReference>
<dbReference type="Pfam" id="PF14770">
    <property type="entry name" value="TMEM18"/>
    <property type="match status" value="2"/>
</dbReference>
<evidence type="ECO:0000256" key="9">
    <source>
        <dbReference type="ARBA" id="ARBA00023136"/>
    </source>
</evidence>
<evidence type="ECO:0000256" key="6">
    <source>
        <dbReference type="ARBA" id="ARBA00022989"/>
    </source>
</evidence>
<keyword evidence="9 11" id="KW-0472">Membrane</keyword>
<evidence type="ECO:0000256" key="11">
    <source>
        <dbReference type="SAM" id="Phobius"/>
    </source>
</evidence>
<keyword evidence="8" id="KW-0238">DNA-binding</keyword>
<gene>
    <name evidence="12" type="ORF">HHK36_009093</name>
</gene>
<feature type="transmembrane region" description="Helical" evidence="11">
    <location>
        <begin position="42"/>
        <end position="60"/>
    </location>
</feature>
<evidence type="ECO:0000256" key="3">
    <source>
        <dbReference type="ARBA" id="ARBA00009971"/>
    </source>
</evidence>
<dbReference type="OrthoDB" id="411535at2759"/>